<protein>
    <submittedName>
        <fullName evidence="2">Uncharacterized protein</fullName>
    </submittedName>
</protein>
<dbReference type="EMBL" id="LAZR01046057">
    <property type="protein sequence ID" value="KKK97427.1"/>
    <property type="molecule type" value="Genomic_DNA"/>
</dbReference>
<feature type="non-terminal residue" evidence="2">
    <location>
        <position position="40"/>
    </location>
</feature>
<gene>
    <name evidence="2" type="ORF">LCGC14_2652880</name>
</gene>
<comment type="caution">
    <text evidence="2">The sequence shown here is derived from an EMBL/GenBank/DDBJ whole genome shotgun (WGS) entry which is preliminary data.</text>
</comment>
<sequence>MSGELIGVGGLAGAGSHQEQAVTEPEDREPCLAVYGEASK</sequence>
<proteinExistence type="predicted"/>
<name>A0A0F8ZUE7_9ZZZZ</name>
<evidence type="ECO:0000256" key="1">
    <source>
        <dbReference type="SAM" id="MobiDB-lite"/>
    </source>
</evidence>
<dbReference type="AlphaFoldDB" id="A0A0F8ZUE7"/>
<accession>A0A0F8ZUE7</accession>
<feature type="region of interest" description="Disordered" evidence="1">
    <location>
        <begin position="1"/>
        <end position="40"/>
    </location>
</feature>
<reference evidence="2" key="1">
    <citation type="journal article" date="2015" name="Nature">
        <title>Complex archaea that bridge the gap between prokaryotes and eukaryotes.</title>
        <authorList>
            <person name="Spang A."/>
            <person name="Saw J.H."/>
            <person name="Jorgensen S.L."/>
            <person name="Zaremba-Niedzwiedzka K."/>
            <person name="Martijn J."/>
            <person name="Lind A.E."/>
            <person name="van Eijk R."/>
            <person name="Schleper C."/>
            <person name="Guy L."/>
            <person name="Ettema T.J."/>
        </authorList>
    </citation>
    <scope>NUCLEOTIDE SEQUENCE</scope>
</reference>
<feature type="compositionally biased region" description="Gly residues" evidence="1">
    <location>
        <begin position="1"/>
        <end position="13"/>
    </location>
</feature>
<evidence type="ECO:0000313" key="2">
    <source>
        <dbReference type="EMBL" id="KKK97427.1"/>
    </source>
</evidence>
<organism evidence="2">
    <name type="scientific">marine sediment metagenome</name>
    <dbReference type="NCBI Taxonomy" id="412755"/>
    <lineage>
        <taxon>unclassified sequences</taxon>
        <taxon>metagenomes</taxon>
        <taxon>ecological metagenomes</taxon>
    </lineage>
</organism>